<evidence type="ECO:0000256" key="9">
    <source>
        <dbReference type="ARBA" id="ARBA00033227"/>
    </source>
</evidence>
<comment type="similarity">
    <text evidence="2 11">Belongs to the bacterial histone-like protein family.</text>
</comment>
<dbReference type="SUPFAM" id="SSF47729">
    <property type="entry name" value="IHF-like DNA-binding proteins"/>
    <property type="match status" value="1"/>
</dbReference>
<gene>
    <name evidence="12" type="ORF">H0485_16950</name>
</gene>
<keyword evidence="13" id="KW-1185">Reference proteome</keyword>
<keyword evidence="7 12" id="KW-0238">DNA-binding</keyword>
<dbReference type="Gene3D" id="4.10.520.10">
    <property type="entry name" value="IHF-like DNA-binding proteins"/>
    <property type="match status" value="1"/>
</dbReference>
<name>A0ABS8CQJ9_9RHOB</name>
<protein>
    <recommendedName>
        <fullName evidence="4">Viral histone-like protein</fullName>
    </recommendedName>
    <alternativeName>
        <fullName evidence="9">DNA-binding protein pA104R</fullName>
    </alternativeName>
    <alternativeName>
        <fullName evidence="8">pA104R</fullName>
    </alternativeName>
</protein>
<comment type="subcellular location">
    <subcellularLocation>
        <location evidence="1">Virion</location>
    </subcellularLocation>
</comment>
<evidence type="ECO:0000256" key="2">
    <source>
        <dbReference type="ARBA" id="ARBA00010529"/>
    </source>
</evidence>
<evidence type="ECO:0000256" key="5">
    <source>
        <dbReference type="ARBA" id="ARBA00022705"/>
    </source>
</evidence>
<evidence type="ECO:0000256" key="11">
    <source>
        <dbReference type="RuleBase" id="RU003939"/>
    </source>
</evidence>
<dbReference type="GO" id="GO:0003677">
    <property type="term" value="F:DNA binding"/>
    <property type="evidence" value="ECO:0007669"/>
    <property type="project" value="UniProtKB-KW"/>
</dbReference>
<evidence type="ECO:0000313" key="13">
    <source>
        <dbReference type="Proteomes" id="UP001198571"/>
    </source>
</evidence>
<sequence>MATGLSKTQLIVQLAETAEVDKNTVSKILNALTEVVHDEIGNGGSVTLPGIVKVACRERGERMVRNPATGESLLRPADRRVTATVLKGLKSVV</sequence>
<comment type="subunit">
    <text evidence="3">Homodimer.</text>
</comment>
<evidence type="ECO:0000256" key="3">
    <source>
        <dbReference type="ARBA" id="ARBA00011738"/>
    </source>
</evidence>
<evidence type="ECO:0000256" key="7">
    <source>
        <dbReference type="ARBA" id="ARBA00023125"/>
    </source>
</evidence>
<keyword evidence="5" id="KW-0235">DNA replication</keyword>
<dbReference type="EMBL" id="JACDXX010000019">
    <property type="protein sequence ID" value="MCB5411682.1"/>
    <property type="molecule type" value="Genomic_DNA"/>
</dbReference>
<dbReference type="InterPro" id="IPR000119">
    <property type="entry name" value="Hist_DNA-bd"/>
</dbReference>
<dbReference type="RefSeq" id="WP_226937137.1">
    <property type="nucleotide sequence ID" value="NZ_JACDXX010000019.1"/>
</dbReference>
<evidence type="ECO:0000256" key="8">
    <source>
        <dbReference type="ARBA" id="ARBA00033120"/>
    </source>
</evidence>
<dbReference type="PANTHER" id="PTHR33175:SF13">
    <property type="entry name" value="HISTONE-LIKE PROTEIN"/>
    <property type="match status" value="1"/>
</dbReference>
<comment type="caution">
    <text evidence="12">The sequence shown here is derived from an EMBL/GenBank/DDBJ whole genome shotgun (WGS) entry which is preliminary data.</text>
</comment>
<comment type="function">
    <text evidence="10">DNA-binding protein that plays a critical role in nucleoid compaction, genome replication and DNA replication and transcription. Binds to both ssDNA and dsDNA with a binding site covering about 15 nucleotides. Displays DNA-supercoiling activity only when associated with the viral DNA topoisomerase 2.</text>
</comment>
<organism evidence="12 13">
    <name type="scientific">Pseudogemmobacter faecipullorum</name>
    <dbReference type="NCBI Taxonomy" id="2755041"/>
    <lineage>
        <taxon>Bacteria</taxon>
        <taxon>Pseudomonadati</taxon>
        <taxon>Pseudomonadota</taxon>
        <taxon>Alphaproteobacteria</taxon>
        <taxon>Rhodobacterales</taxon>
        <taxon>Paracoccaceae</taxon>
        <taxon>Pseudogemmobacter</taxon>
    </lineage>
</organism>
<dbReference type="InterPro" id="IPR010992">
    <property type="entry name" value="IHF-like_DNA-bd_dom_sf"/>
</dbReference>
<dbReference type="CDD" id="cd00591">
    <property type="entry name" value="HU_IHF"/>
    <property type="match status" value="1"/>
</dbReference>
<reference evidence="12 13" key="1">
    <citation type="submission" date="2020-07" db="EMBL/GenBank/DDBJ databases">
        <title>Pseudogemmobacter sp. nov., isolated from poultry manure in Taiwan.</title>
        <authorList>
            <person name="Lin S.-Y."/>
            <person name="Tang Y.-S."/>
            <person name="Young C.-C."/>
        </authorList>
    </citation>
    <scope>NUCLEOTIDE SEQUENCE [LARGE SCALE GENOMIC DNA]</scope>
    <source>
        <strain evidence="12 13">CC-YST710</strain>
    </source>
</reference>
<evidence type="ECO:0000256" key="1">
    <source>
        <dbReference type="ARBA" id="ARBA00004328"/>
    </source>
</evidence>
<evidence type="ECO:0000256" key="6">
    <source>
        <dbReference type="ARBA" id="ARBA00022921"/>
    </source>
</evidence>
<evidence type="ECO:0000256" key="4">
    <source>
        <dbReference type="ARBA" id="ARBA00016145"/>
    </source>
</evidence>
<dbReference type="SMART" id="SM00411">
    <property type="entry name" value="BHL"/>
    <property type="match status" value="1"/>
</dbReference>
<keyword evidence="6" id="KW-0426">Late protein</keyword>
<evidence type="ECO:0000256" key="10">
    <source>
        <dbReference type="ARBA" id="ARBA00046140"/>
    </source>
</evidence>
<dbReference type="PANTHER" id="PTHR33175">
    <property type="entry name" value="DNA-BINDING PROTEIN HU"/>
    <property type="match status" value="1"/>
</dbReference>
<dbReference type="Pfam" id="PF00216">
    <property type="entry name" value="Bac_DNA_binding"/>
    <property type="match status" value="1"/>
</dbReference>
<accession>A0ABS8CQJ9</accession>
<dbReference type="Proteomes" id="UP001198571">
    <property type="component" value="Unassembled WGS sequence"/>
</dbReference>
<evidence type="ECO:0000313" key="12">
    <source>
        <dbReference type="EMBL" id="MCB5411682.1"/>
    </source>
</evidence>
<proteinExistence type="inferred from homology"/>